<evidence type="ECO:0000256" key="5">
    <source>
        <dbReference type="ARBA" id="ARBA00022679"/>
    </source>
</evidence>
<protein>
    <recommendedName>
        <fullName evidence="14">HPr kinase/phosphorylase</fullName>
        <shortName evidence="14">HPrK/P</shortName>
        <ecNumber evidence="14">2.7.11.-</ecNumber>
        <ecNumber evidence="14">2.7.4.-</ecNumber>
    </recommendedName>
    <alternativeName>
        <fullName evidence="14">HPr(Ser) kinase/phosphorylase</fullName>
    </alternativeName>
</protein>
<dbReference type="RefSeq" id="WP_151864353.1">
    <property type="nucleotide sequence ID" value="NZ_WBZB01000002.1"/>
</dbReference>
<feature type="active site" description="Proton acceptor; for phosphorylation activity. Proton donor; for dephosphorylation activity" evidence="14">
    <location>
        <position position="176"/>
    </location>
</feature>
<dbReference type="CDD" id="cd01918">
    <property type="entry name" value="HprK_C"/>
    <property type="match status" value="1"/>
</dbReference>
<dbReference type="InterPro" id="IPR011104">
    <property type="entry name" value="Hpr_kin/Pase_C"/>
</dbReference>
<dbReference type="GO" id="GO:0004712">
    <property type="term" value="F:protein serine/threonine/tyrosine kinase activity"/>
    <property type="evidence" value="ECO:0007669"/>
    <property type="project" value="UniProtKB-UniRule"/>
</dbReference>
<evidence type="ECO:0000256" key="12">
    <source>
        <dbReference type="ARBA" id="ARBA00023277"/>
    </source>
</evidence>
<dbReference type="EMBL" id="WBZB01000002">
    <property type="protein sequence ID" value="KAB3533536.1"/>
    <property type="molecule type" value="Genomic_DNA"/>
</dbReference>
<dbReference type="InterPro" id="IPR003755">
    <property type="entry name" value="HPr(Ser)_kin/Pase"/>
</dbReference>
<dbReference type="Proteomes" id="UP000465601">
    <property type="component" value="Unassembled WGS sequence"/>
</dbReference>
<comment type="cofactor">
    <cofactor evidence="2 14">
        <name>Mg(2+)</name>
        <dbReference type="ChEBI" id="CHEBI:18420"/>
    </cofactor>
</comment>
<comment type="similarity">
    <text evidence="3 14">Belongs to the HPrK/P family.</text>
</comment>
<dbReference type="EC" id="2.7.11.-" evidence="14"/>
<keyword evidence="8 14" id="KW-0418">Kinase</keyword>
<feature type="active site" evidence="14">
    <location>
        <position position="137"/>
    </location>
</feature>
<name>A0A833HRR0_9FIRM</name>
<feature type="region of interest" description="Important for the catalytic mechanism of both phosphorylation and dephosphorylation" evidence="14">
    <location>
        <begin position="200"/>
        <end position="209"/>
    </location>
</feature>
<comment type="domain">
    <text evidence="14">The Walker A ATP-binding motif also binds Pi and PPi.</text>
</comment>
<dbReference type="PANTHER" id="PTHR30305:SF1">
    <property type="entry name" value="HPR KINASE_PHOSPHORYLASE"/>
    <property type="match status" value="1"/>
</dbReference>
<dbReference type="PANTHER" id="PTHR30305">
    <property type="entry name" value="PROTEIN YJDM-RELATED"/>
    <property type="match status" value="1"/>
</dbReference>
<keyword evidence="11 14" id="KW-0511">Multifunctional enzyme</keyword>
<dbReference type="OrthoDB" id="9778803at2"/>
<comment type="miscellaneous">
    <text evidence="14">Both phosphorylation and phosphorolysis are carried out by the same active site and suggest a common mechanism for both reactions.</text>
</comment>
<evidence type="ECO:0000256" key="3">
    <source>
        <dbReference type="ARBA" id="ARBA00006883"/>
    </source>
</evidence>
<evidence type="ECO:0000259" key="15">
    <source>
        <dbReference type="Pfam" id="PF02603"/>
    </source>
</evidence>
<evidence type="ECO:0000256" key="4">
    <source>
        <dbReference type="ARBA" id="ARBA00022527"/>
    </source>
</evidence>
<keyword evidence="5 14" id="KW-0808">Transferase</keyword>
<comment type="subunit">
    <text evidence="14">Homohexamer.</text>
</comment>
<evidence type="ECO:0000256" key="7">
    <source>
        <dbReference type="ARBA" id="ARBA00022741"/>
    </source>
</evidence>
<feature type="domain" description="HPr(Ser) kinase/phosphorylase N-terminal" evidence="15">
    <location>
        <begin position="4"/>
        <end position="126"/>
    </location>
</feature>
<dbReference type="GO" id="GO:0000155">
    <property type="term" value="F:phosphorelay sensor kinase activity"/>
    <property type="evidence" value="ECO:0007669"/>
    <property type="project" value="InterPro"/>
</dbReference>
<keyword evidence="10 14" id="KW-0460">Magnesium</keyword>
<evidence type="ECO:0000256" key="9">
    <source>
        <dbReference type="ARBA" id="ARBA00022840"/>
    </source>
</evidence>
<dbReference type="GO" id="GO:0005524">
    <property type="term" value="F:ATP binding"/>
    <property type="evidence" value="ECO:0007669"/>
    <property type="project" value="UniProtKB-UniRule"/>
</dbReference>
<dbReference type="Gene3D" id="3.40.1390.20">
    <property type="entry name" value="HprK N-terminal domain-like"/>
    <property type="match status" value="1"/>
</dbReference>
<comment type="caution">
    <text evidence="17">The sequence shown here is derived from an EMBL/GenBank/DDBJ whole genome shotgun (WGS) entry which is preliminary data.</text>
</comment>
<evidence type="ECO:0000256" key="1">
    <source>
        <dbReference type="ARBA" id="ARBA00001120"/>
    </source>
</evidence>
<feature type="domain" description="HPr kinase/phosphorylase C-terminal" evidence="16">
    <location>
        <begin position="129"/>
        <end position="297"/>
    </location>
</feature>
<dbReference type="Gene3D" id="3.40.50.300">
    <property type="entry name" value="P-loop containing nucleotide triphosphate hydrolases"/>
    <property type="match status" value="1"/>
</dbReference>
<feature type="binding site" evidence="14">
    <location>
        <position position="201"/>
    </location>
    <ligand>
        <name>Mg(2+)</name>
        <dbReference type="ChEBI" id="CHEBI:18420"/>
    </ligand>
</feature>
<dbReference type="InterPro" id="IPR011126">
    <property type="entry name" value="Hpr_kin/Pase_Hpr_N"/>
</dbReference>
<gene>
    <name evidence="14" type="primary">hprK</name>
    <name evidence="17" type="ORF">F8153_00340</name>
</gene>
<proteinExistence type="inferred from homology"/>
<feature type="binding site" evidence="14">
    <location>
        <position position="159"/>
    </location>
    <ligand>
        <name>Mg(2+)</name>
        <dbReference type="ChEBI" id="CHEBI:18420"/>
    </ligand>
</feature>
<feature type="binding site" evidence="14">
    <location>
        <begin position="152"/>
        <end position="159"/>
    </location>
    <ligand>
        <name>ATP</name>
        <dbReference type="ChEBI" id="CHEBI:30616"/>
    </ligand>
</feature>
<evidence type="ECO:0000256" key="14">
    <source>
        <dbReference type="HAMAP-Rule" id="MF_01249"/>
    </source>
</evidence>
<dbReference type="SUPFAM" id="SSF53795">
    <property type="entry name" value="PEP carboxykinase-like"/>
    <property type="match status" value="1"/>
</dbReference>
<feature type="region of interest" description="Important for the catalytic mechanism of dephosphorylation" evidence="14">
    <location>
        <begin position="263"/>
        <end position="268"/>
    </location>
</feature>
<sequence length="306" mass="35175">MKSITVRQMVEELQLEEINNPSNQINITTMQINRPGIQLTGFFDYFGYERIQVIGKVEHQYLSQLDSNLRAERLDKLFSYEIPCLIISRDLEVFDEMLEAANKHQRKLLRSHRNTTKLISNLINYLEIKLAPIVTLHGVLMDVYGVGVFITGKSGIGKSETAVELIKRGHLLVADDSVEVKRIGQDFLIGSAPEIIRYMMEVRGIGLMDVRSLYGVSAIKESTHISLIIQLEEWDQDKDYDRLGLDDNYREILGMKVEEVTIPVKPARNIALLIEVAARNHRQKSMGYHAAREFEERLMNNLMRDK</sequence>
<keyword evidence="7 14" id="KW-0547">Nucleotide-binding</keyword>
<comment type="catalytic activity">
    <reaction evidence="1 14">
        <text>[HPr protein]-L-serine + ATP = [HPr protein]-O-phospho-L-serine + ADP + H(+)</text>
        <dbReference type="Rhea" id="RHEA:46600"/>
        <dbReference type="Rhea" id="RHEA-COMP:11602"/>
        <dbReference type="Rhea" id="RHEA-COMP:11603"/>
        <dbReference type="ChEBI" id="CHEBI:15378"/>
        <dbReference type="ChEBI" id="CHEBI:29999"/>
        <dbReference type="ChEBI" id="CHEBI:30616"/>
        <dbReference type="ChEBI" id="CHEBI:83421"/>
        <dbReference type="ChEBI" id="CHEBI:456216"/>
    </reaction>
</comment>
<dbReference type="InterPro" id="IPR028979">
    <property type="entry name" value="Ser_kin/Pase_Hpr-like_N_sf"/>
</dbReference>
<dbReference type="EC" id="2.7.4.-" evidence="14"/>
<keyword evidence="9 14" id="KW-0067">ATP-binding</keyword>
<evidence type="ECO:0000313" key="18">
    <source>
        <dbReference type="Proteomes" id="UP000465601"/>
    </source>
</evidence>
<comment type="function">
    <text evidence="14">Catalyzes the ATP- as well as the pyrophosphate-dependent phosphorylation of a specific serine residue in HPr, a phosphocarrier protein of the phosphoenolpyruvate-dependent sugar phosphotransferase system (PTS). HprK/P also catalyzes the pyrophosphate-producing, inorganic phosphate-dependent dephosphorylation (phosphorolysis) of seryl-phosphorylated HPr (P-Ser-HPr). The two antagonistic activities of HprK/P are regulated by several intracellular metabolites, which change their concentration in response to the absence or presence of rapidly metabolisable carbon sources (glucose, fructose, etc.) in the growth medium. Therefore, by controlling the phosphorylation state of HPr, HPrK/P is a sensor enzyme that plays a major role in the regulation of carbon metabolism and sugar transport: it mediates carbon catabolite repression (CCR), and regulates PTS-catalyzed carbohydrate uptake and inducer exclusion.</text>
</comment>
<organism evidence="17 18">
    <name type="scientific">Alkaliphilus serpentinus</name>
    <dbReference type="NCBI Taxonomy" id="1482731"/>
    <lineage>
        <taxon>Bacteria</taxon>
        <taxon>Bacillati</taxon>
        <taxon>Bacillota</taxon>
        <taxon>Clostridia</taxon>
        <taxon>Peptostreptococcales</taxon>
        <taxon>Natronincolaceae</taxon>
        <taxon>Alkaliphilus</taxon>
    </lineage>
</organism>
<evidence type="ECO:0000256" key="8">
    <source>
        <dbReference type="ARBA" id="ARBA00022777"/>
    </source>
</evidence>
<keyword evidence="6 14" id="KW-0479">Metal-binding</keyword>
<dbReference type="Pfam" id="PF02603">
    <property type="entry name" value="Hpr_kinase_N"/>
    <property type="match status" value="1"/>
</dbReference>
<evidence type="ECO:0000256" key="13">
    <source>
        <dbReference type="ARBA" id="ARBA00047657"/>
    </source>
</evidence>
<evidence type="ECO:0000313" key="17">
    <source>
        <dbReference type="EMBL" id="KAB3533536.1"/>
    </source>
</evidence>
<feature type="active site" evidence="14">
    <location>
        <position position="158"/>
    </location>
</feature>
<reference evidence="17 18" key="1">
    <citation type="submission" date="2019-10" db="EMBL/GenBank/DDBJ databases">
        <title>Alkaliphilus serpentinus sp. nov. and Alkaliphilus pronyensis sp. nov., two novel anaerobic alkaliphilic species isolated from the serpentinized-hosted hydrothermal field of the Prony Bay (New Caledonia).</title>
        <authorList>
            <person name="Postec A."/>
        </authorList>
    </citation>
    <scope>NUCLEOTIDE SEQUENCE [LARGE SCALE GENOMIC DNA]</scope>
    <source>
        <strain evidence="17 18">LacT</strain>
    </source>
</reference>
<keyword evidence="18" id="KW-1185">Reference proteome</keyword>
<dbReference type="HAMAP" id="MF_01249">
    <property type="entry name" value="HPr_kinase"/>
    <property type="match status" value="1"/>
</dbReference>
<evidence type="ECO:0000256" key="2">
    <source>
        <dbReference type="ARBA" id="ARBA00001946"/>
    </source>
</evidence>
<feature type="active site" evidence="14">
    <location>
        <position position="242"/>
    </location>
</feature>
<dbReference type="FunFam" id="3.40.50.300:FF:000174">
    <property type="entry name" value="HPr kinase/phosphorylase"/>
    <property type="match status" value="1"/>
</dbReference>
<dbReference type="AlphaFoldDB" id="A0A833HRR0"/>
<evidence type="ECO:0000256" key="10">
    <source>
        <dbReference type="ARBA" id="ARBA00022842"/>
    </source>
</evidence>
<dbReference type="InterPro" id="IPR027417">
    <property type="entry name" value="P-loop_NTPase"/>
</dbReference>
<dbReference type="NCBIfam" id="TIGR00679">
    <property type="entry name" value="hpr-ser"/>
    <property type="match status" value="1"/>
</dbReference>
<evidence type="ECO:0000256" key="6">
    <source>
        <dbReference type="ARBA" id="ARBA00022723"/>
    </source>
</evidence>
<comment type="catalytic activity">
    <reaction evidence="13 14">
        <text>[HPr protein]-O-phospho-L-serine + phosphate + H(+) = [HPr protein]-L-serine + diphosphate</text>
        <dbReference type="Rhea" id="RHEA:46604"/>
        <dbReference type="Rhea" id="RHEA-COMP:11602"/>
        <dbReference type="Rhea" id="RHEA-COMP:11603"/>
        <dbReference type="ChEBI" id="CHEBI:15378"/>
        <dbReference type="ChEBI" id="CHEBI:29999"/>
        <dbReference type="ChEBI" id="CHEBI:33019"/>
        <dbReference type="ChEBI" id="CHEBI:43474"/>
        <dbReference type="ChEBI" id="CHEBI:83421"/>
    </reaction>
</comment>
<dbReference type="GO" id="GO:0006109">
    <property type="term" value="P:regulation of carbohydrate metabolic process"/>
    <property type="evidence" value="ECO:0007669"/>
    <property type="project" value="UniProtKB-UniRule"/>
</dbReference>
<accession>A0A833HRR0</accession>
<dbReference type="GO" id="GO:0004674">
    <property type="term" value="F:protein serine/threonine kinase activity"/>
    <property type="evidence" value="ECO:0007669"/>
    <property type="project" value="UniProtKB-KW"/>
</dbReference>
<dbReference type="GO" id="GO:0000287">
    <property type="term" value="F:magnesium ion binding"/>
    <property type="evidence" value="ECO:0007669"/>
    <property type="project" value="UniProtKB-UniRule"/>
</dbReference>
<dbReference type="Pfam" id="PF07475">
    <property type="entry name" value="Hpr_kinase_C"/>
    <property type="match status" value="1"/>
</dbReference>
<evidence type="ECO:0000256" key="11">
    <source>
        <dbReference type="ARBA" id="ARBA00023268"/>
    </source>
</evidence>
<keyword evidence="4 14" id="KW-0723">Serine/threonine-protein kinase</keyword>
<keyword evidence="12 14" id="KW-0119">Carbohydrate metabolism</keyword>
<dbReference type="SUPFAM" id="SSF75138">
    <property type="entry name" value="HprK N-terminal domain-like"/>
    <property type="match status" value="1"/>
</dbReference>
<evidence type="ECO:0000259" key="16">
    <source>
        <dbReference type="Pfam" id="PF07475"/>
    </source>
</evidence>